<comment type="caution">
    <text evidence="3">The sequence shown here is derived from an EMBL/GenBank/DDBJ whole genome shotgun (WGS) entry which is preliminary data.</text>
</comment>
<reference evidence="3 4" key="1">
    <citation type="journal article" date="2016" name="Nat. Commun.">
        <title>Thousands of microbial genomes shed light on interconnected biogeochemical processes in an aquifer system.</title>
        <authorList>
            <person name="Anantharaman K."/>
            <person name="Brown C.T."/>
            <person name="Hug L.A."/>
            <person name="Sharon I."/>
            <person name="Castelle C.J."/>
            <person name="Probst A.J."/>
            <person name="Thomas B.C."/>
            <person name="Singh A."/>
            <person name="Wilkins M.J."/>
            <person name="Karaoz U."/>
            <person name="Brodie E.L."/>
            <person name="Williams K.H."/>
            <person name="Hubbard S.S."/>
            <person name="Banfield J.F."/>
        </authorList>
    </citation>
    <scope>NUCLEOTIDE SEQUENCE [LARGE SCALE GENOMIC DNA]</scope>
</reference>
<protein>
    <submittedName>
        <fullName evidence="3">Addiction module antitoxin RelB</fullName>
    </submittedName>
</protein>
<dbReference type="Proteomes" id="UP000177281">
    <property type="component" value="Unassembled WGS sequence"/>
</dbReference>
<dbReference type="PANTHER" id="PTHR35601:SF1">
    <property type="entry name" value="TOXIN RELE"/>
    <property type="match status" value="1"/>
</dbReference>
<dbReference type="InterPro" id="IPR007712">
    <property type="entry name" value="RelE/ParE_toxin"/>
</dbReference>
<dbReference type="STRING" id="1817841.A3B10_00315"/>
<evidence type="ECO:0000256" key="2">
    <source>
        <dbReference type="ARBA" id="ARBA00022649"/>
    </source>
</evidence>
<evidence type="ECO:0000256" key="1">
    <source>
        <dbReference type="ARBA" id="ARBA00006226"/>
    </source>
</evidence>
<evidence type="ECO:0000313" key="4">
    <source>
        <dbReference type="Proteomes" id="UP000177281"/>
    </source>
</evidence>
<dbReference type="Pfam" id="PF05016">
    <property type="entry name" value="ParE_toxin"/>
    <property type="match status" value="1"/>
</dbReference>
<organism evidence="3 4">
    <name type="scientific">Candidatus Doudnabacteria bacterium RIFCSPLOWO2_01_FULL_44_21</name>
    <dbReference type="NCBI Taxonomy" id="1817841"/>
    <lineage>
        <taxon>Bacteria</taxon>
        <taxon>Candidatus Doudnaibacteriota</taxon>
    </lineage>
</organism>
<dbReference type="AlphaFoldDB" id="A0A1F5PXC8"/>
<evidence type="ECO:0000313" key="3">
    <source>
        <dbReference type="EMBL" id="OGE94591.1"/>
    </source>
</evidence>
<dbReference type="EMBL" id="MFFB01000013">
    <property type="protein sequence ID" value="OGE94591.1"/>
    <property type="molecule type" value="Genomic_DNA"/>
</dbReference>
<dbReference type="InterPro" id="IPR035093">
    <property type="entry name" value="RelE/ParE_toxin_dom_sf"/>
</dbReference>
<dbReference type="Gene3D" id="3.30.2310.20">
    <property type="entry name" value="RelE-like"/>
    <property type="match status" value="1"/>
</dbReference>
<proteinExistence type="inferred from homology"/>
<accession>A0A1F5PXC8</accession>
<sequence>MTFQIIYHPLVVRDDIPKLSAEWKSKIQKAIEERLTTHPETYGKPLRRSLKGYRKLRVGDYRVIFLLEKNTIKILVIQHRSVVYDRINKRI</sequence>
<comment type="similarity">
    <text evidence="1">Belongs to the RelE toxin family.</text>
</comment>
<dbReference type="SUPFAM" id="SSF143011">
    <property type="entry name" value="RelE-like"/>
    <property type="match status" value="1"/>
</dbReference>
<keyword evidence="2" id="KW-1277">Toxin-antitoxin system</keyword>
<gene>
    <name evidence="3" type="ORF">A3B10_00315</name>
</gene>
<name>A0A1F5PXC8_9BACT</name>
<dbReference type="PANTHER" id="PTHR35601">
    <property type="entry name" value="TOXIN RELE"/>
    <property type="match status" value="1"/>
</dbReference>